<sequence>MLSELREFEVSEMLYNGVFYEITLYALLCDAPAKAFILAITYPSGYSSCPKCTVHGVWSGHTCLPGVLGRPRTDDGFRQRDYSNIKKDYHQRGATNLVHLESFGPVTKVPLEPIHAVYIGGMKKLIRAWYESKKIFPSDQLKRVSKRMIIMSKYTTYDFARRPRSLQYYTIFKATELRLFVLYVGPVALKEIVTDEVMRRCSEVETMNLCRKQNNQIEWSHQQGRGRKSGDFSTDSVVTDWRFDDVIINCEDGKNGCVLIRSRGSPENIFLECQCLKKDPDGQKFFVGRKRRIIGDLYNFTSAII</sequence>
<keyword evidence="2" id="KW-1185">Reference proteome</keyword>
<gene>
    <name evidence="1" type="ORF">QAD02_013693</name>
</gene>
<dbReference type="Proteomes" id="UP001239111">
    <property type="component" value="Chromosome 2"/>
</dbReference>
<name>A0ACC2P4Y9_9HYME</name>
<dbReference type="EMBL" id="CM056742">
    <property type="protein sequence ID" value="KAJ8677906.1"/>
    <property type="molecule type" value="Genomic_DNA"/>
</dbReference>
<evidence type="ECO:0000313" key="2">
    <source>
        <dbReference type="Proteomes" id="UP001239111"/>
    </source>
</evidence>
<reference evidence="1" key="1">
    <citation type="submission" date="2023-04" db="EMBL/GenBank/DDBJ databases">
        <title>A chromosome-level genome assembly of the parasitoid wasp Eretmocerus hayati.</title>
        <authorList>
            <person name="Zhong Y."/>
            <person name="Liu S."/>
            <person name="Liu Y."/>
        </authorList>
    </citation>
    <scope>NUCLEOTIDE SEQUENCE</scope>
    <source>
        <strain evidence="1">ZJU_SS_LIU_2023</strain>
    </source>
</reference>
<organism evidence="1 2">
    <name type="scientific">Eretmocerus hayati</name>
    <dbReference type="NCBI Taxonomy" id="131215"/>
    <lineage>
        <taxon>Eukaryota</taxon>
        <taxon>Metazoa</taxon>
        <taxon>Ecdysozoa</taxon>
        <taxon>Arthropoda</taxon>
        <taxon>Hexapoda</taxon>
        <taxon>Insecta</taxon>
        <taxon>Pterygota</taxon>
        <taxon>Neoptera</taxon>
        <taxon>Endopterygota</taxon>
        <taxon>Hymenoptera</taxon>
        <taxon>Apocrita</taxon>
        <taxon>Proctotrupomorpha</taxon>
        <taxon>Chalcidoidea</taxon>
        <taxon>Aphelinidae</taxon>
        <taxon>Aphelininae</taxon>
        <taxon>Eretmocerus</taxon>
    </lineage>
</organism>
<proteinExistence type="predicted"/>
<evidence type="ECO:0000313" key="1">
    <source>
        <dbReference type="EMBL" id="KAJ8677906.1"/>
    </source>
</evidence>
<protein>
    <submittedName>
        <fullName evidence="1">Uncharacterized protein</fullName>
    </submittedName>
</protein>
<accession>A0ACC2P4Y9</accession>
<comment type="caution">
    <text evidence="1">The sequence shown here is derived from an EMBL/GenBank/DDBJ whole genome shotgun (WGS) entry which is preliminary data.</text>
</comment>